<protein>
    <submittedName>
        <fullName evidence="3">Uncharacterized protein</fullName>
    </submittedName>
</protein>
<dbReference type="Proteomes" id="UP000326939">
    <property type="component" value="Chromosome 13"/>
</dbReference>
<feature type="region of interest" description="Disordered" evidence="2">
    <location>
        <begin position="1"/>
        <end position="30"/>
    </location>
</feature>
<dbReference type="PANTHER" id="PTHR45650:SF22">
    <property type="entry name" value="OS05G0419800 PROTEIN"/>
    <property type="match status" value="1"/>
</dbReference>
<dbReference type="EMBL" id="VDCV01000013">
    <property type="protein sequence ID" value="KAB5529874.1"/>
    <property type="molecule type" value="Genomic_DNA"/>
</dbReference>
<evidence type="ECO:0000256" key="1">
    <source>
        <dbReference type="ARBA" id="ARBA00008668"/>
    </source>
</evidence>
<organism evidence="3 4">
    <name type="scientific">Salix brachista</name>
    <dbReference type="NCBI Taxonomy" id="2182728"/>
    <lineage>
        <taxon>Eukaryota</taxon>
        <taxon>Viridiplantae</taxon>
        <taxon>Streptophyta</taxon>
        <taxon>Embryophyta</taxon>
        <taxon>Tracheophyta</taxon>
        <taxon>Spermatophyta</taxon>
        <taxon>Magnoliopsida</taxon>
        <taxon>eudicotyledons</taxon>
        <taxon>Gunneridae</taxon>
        <taxon>Pentapetalae</taxon>
        <taxon>rosids</taxon>
        <taxon>fabids</taxon>
        <taxon>Malpighiales</taxon>
        <taxon>Salicaceae</taxon>
        <taxon>Saliceae</taxon>
        <taxon>Salix</taxon>
    </lineage>
</organism>
<dbReference type="InterPro" id="IPR051238">
    <property type="entry name" value="GDSL_esterase/lipase"/>
</dbReference>
<sequence>MQRGRRGLKVEADGKTGSRGGTQLPKKRAGGDGAVAASSLAVVAAAAGTQQLQLPLIPAYSDASGDQVLNGIVGRVPFNEQIRRFQNTLDQIEDTLGADYVARQVGRSLFFVGMSRVMGCIPSILAQSPAGICSDLVNQRVQPFNENVKAMLNSFNVNQLTAVDAAALGEIEVKLHVFHPTEVVNVLMGSKAFNGDLRMVYPMNIEKLANLEMESNKQESLFTSALYMVSLKFLNQNMRALSAGHWYSSVMAMLCLSGTMLPGAQNWCPAPKLYPSPRCVTSIRCD</sequence>
<evidence type="ECO:0000313" key="3">
    <source>
        <dbReference type="EMBL" id="KAB5529874.1"/>
    </source>
</evidence>
<evidence type="ECO:0000256" key="2">
    <source>
        <dbReference type="SAM" id="MobiDB-lite"/>
    </source>
</evidence>
<gene>
    <name evidence="3" type="ORF">DKX38_019955</name>
</gene>
<evidence type="ECO:0000313" key="4">
    <source>
        <dbReference type="Proteomes" id="UP000326939"/>
    </source>
</evidence>
<keyword evidence="4" id="KW-1185">Reference proteome</keyword>
<dbReference type="PANTHER" id="PTHR45650">
    <property type="entry name" value="GDSL-LIKE LIPASE/ACYLHYDROLASE-RELATED"/>
    <property type="match status" value="1"/>
</dbReference>
<reference evidence="4" key="1">
    <citation type="journal article" date="2019" name="Gigascience">
        <title>De novo genome assembly of the endangered Acer yangbiense, a plant species with extremely small populations endemic to Yunnan Province, China.</title>
        <authorList>
            <person name="Yang J."/>
            <person name="Wariss H.M."/>
            <person name="Tao L."/>
            <person name="Zhang R."/>
            <person name="Yun Q."/>
            <person name="Hollingsworth P."/>
            <person name="Dao Z."/>
            <person name="Luo G."/>
            <person name="Guo H."/>
            <person name="Ma Y."/>
            <person name="Sun W."/>
        </authorList>
    </citation>
    <scope>NUCLEOTIDE SEQUENCE [LARGE SCALE GENOMIC DNA]</scope>
    <source>
        <strain evidence="4">cv. br00</strain>
    </source>
</reference>
<comment type="caution">
    <text evidence="3">The sequence shown here is derived from an EMBL/GenBank/DDBJ whole genome shotgun (WGS) entry which is preliminary data.</text>
</comment>
<dbReference type="AlphaFoldDB" id="A0A5N5KHS0"/>
<accession>A0A5N5KHS0</accession>
<comment type="similarity">
    <text evidence="1">Belongs to the 'GDSL' lipolytic enzyme family.</text>
</comment>
<proteinExistence type="inferred from homology"/>
<name>A0A5N5KHS0_9ROSI</name>